<evidence type="ECO:0000313" key="10">
    <source>
        <dbReference type="EnsemblMetazoa" id="CapteP224195"/>
    </source>
</evidence>
<dbReference type="OMA" id="ICCSGIC"/>
<dbReference type="GO" id="GO:0005765">
    <property type="term" value="C:lysosomal membrane"/>
    <property type="evidence" value="ECO:0007669"/>
    <property type="project" value="UniProtKB-SubCell"/>
</dbReference>
<keyword evidence="11" id="KW-1185">Reference proteome</keyword>
<comment type="function">
    <text evidence="7">Lipase that preferentially hydrolysis medium-chain saturated monoacylglycerols including 2-arachidonoylglycerol. Through 2-arachidonoylglycerol degradation may regulate endocannabinoid signaling pathways. Also has a lysophosphatidyl lipase activity with a preference for lysophosphatidylglycerol among other lysophospholipids. Also able to degrade bis(monoacylglycero)phosphate (BMP) and constitutes the major enzyme for BMP catabolism. BMP, also known as lysobisphosphatidic acid, is enriched in late endosomes and lysosomes and plays a key role in the formation of intraluminal vesicles and in lipid sorting.</text>
</comment>
<dbReference type="PANTHER" id="PTHR43798">
    <property type="entry name" value="MONOACYLGLYCEROL LIPASE"/>
    <property type="match status" value="1"/>
</dbReference>
<dbReference type="EMBL" id="AMQN01001788">
    <property type="status" value="NOT_ANNOTATED_CDS"/>
    <property type="molecule type" value="Genomic_DNA"/>
</dbReference>
<dbReference type="InterPro" id="IPR000639">
    <property type="entry name" value="Epox_hydrolase-like"/>
</dbReference>
<dbReference type="InterPro" id="IPR050266">
    <property type="entry name" value="AB_hydrolase_sf"/>
</dbReference>
<evidence type="ECO:0000313" key="11">
    <source>
        <dbReference type="Proteomes" id="UP000014760"/>
    </source>
</evidence>
<evidence type="ECO:0000256" key="2">
    <source>
        <dbReference type="ARBA" id="ARBA00013254"/>
    </source>
</evidence>
<evidence type="ECO:0000256" key="5">
    <source>
        <dbReference type="ARBA" id="ARBA00046308"/>
    </source>
</evidence>
<comment type="subcellular location">
    <subcellularLocation>
        <location evidence="3">Late endosome membrane</location>
        <topology evidence="3">Single-pass type II membrane protein</topology>
    </subcellularLocation>
    <subcellularLocation>
        <location evidence="4">Lysosome membrane</location>
        <topology evidence="4">Single-pass type II membrane protein</topology>
    </subcellularLocation>
    <subcellularLocation>
        <location evidence="5">Mitochondrion membrane</location>
        <topology evidence="5">Single-pass type II membrane protein</topology>
    </subcellularLocation>
</comment>
<proteinExistence type="predicted"/>
<gene>
    <name evidence="9" type="ORF">CAPTEDRAFT_224195</name>
</gene>
<dbReference type="EC" id="3.1.1.23" evidence="2"/>
<protein>
    <recommendedName>
        <fullName evidence="2">acylglycerol lipase</fullName>
        <ecNumber evidence="2">3.1.1.23</ecNumber>
    </recommendedName>
</protein>
<dbReference type="InterPro" id="IPR000073">
    <property type="entry name" value="AB_hydrolase_1"/>
</dbReference>
<accession>R7UA57</accession>
<evidence type="ECO:0000256" key="4">
    <source>
        <dbReference type="ARBA" id="ARBA00037874"/>
    </source>
</evidence>
<evidence type="ECO:0000256" key="7">
    <source>
        <dbReference type="ARBA" id="ARBA00049568"/>
    </source>
</evidence>
<dbReference type="HOGENOM" id="CLU_020336_13_9_1"/>
<dbReference type="PRINTS" id="PR00111">
    <property type="entry name" value="ABHYDROLASE"/>
</dbReference>
<dbReference type="GO" id="GO:0046464">
    <property type="term" value="P:acylglycerol catabolic process"/>
    <property type="evidence" value="ECO:0007669"/>
    <property type="project" value="TreeGrafter"/>
</dbReference>
<evidence type="ECO:0000256" key="3">
    <source>
        <dbReference type="ARBA" id="ARBA00037797"/>
    </source>
</evidence>
<organism evidence="9">
    <name type="scientific">Capitella teleta</name>
    <name type="common">Polychaete worm</name>
    <dbReference type="NCBI Taxonomy" id="283909"/>
    <lineage>
        <taxon>Eukaryota</taxon>
        <taxon>Metazoa</taxon>
        <taxon>Spiralia</taxon>
        <taxon>Lophotrochozoa</taxon>
        <taxon>Annelida</taxon>
        <taxon>Polychaeta</taxon>
        <taxon>Sedentaria</taxon>
        <taxon>Scolecida</taxon>
        <taxon>Capitellidae</taxon>
        <taxon>Capitella</taxon>
    </lineage>
</organism>
<dbReference type="Pfam" id="PF00561">
    <property type="entry name" value="Abhydrolase_1"/>
    <property type="match status" value="1"/>
</dbReference>
<reference evidence="10" key="3">
    <citation type="submission" date="2015-06" db="UniProtKB">
        <authorList>
            <consortium name="EnsemblMetazoa"/>
        </authorList>
    </citation>
    <scope>IDENTIFICATION</scope>
</reference>
<dbReference type="OrthoDB" id="6431331at2759"/>
<dbReference type="GO" id="GO:0031966">
    <property type="term" value="C:mitochondrial membrane"/>
    <property type="evidence" value="ECO:0007669"/>
    <property type="project" value="UniProtKB-SubCell"/>
</dbReference>
<dbReference type="GO" id="GO:0031902">
    <property type="term" value="C:late endosome membrane"/>
    <property type="evidence" value="ECO:0007669"/>
    <property type="project" value="UniProtKB-SubCell"/>
</dbReference>
<dbReference type="GO" id="GO:0047372">
    <property type="term" value="F:monoacylglycerol lipase activity"/>
    <property type="evidence" value="ECO:0007669"/>
    <property type="project" value="UniProtKB-EC"/>
</dbReference>
<dbReference type="PRINTS" id="PR00412">
    <property type="entry name" value="EPOXHYDRLASE"/>
</dbReference>
<reference evidence="11" key="1">
    <citation type="submission" date="2012-12" db="EMBL/GenBank/DDBJ databases">
        <authorList>
            <person name="Hellsten U."/>
            <person name="Grimwood J."/>
            <person name="Chapman J.A."/>
            <person name="Shapiro H."/>
            <person name="Aerts A."/>
            <person name="Otillar R.P."/>
            <person name="Terry A.Y."/>
            <person name="Boore J.L."/>
            <person name="Simakov O."/>
            <person name="Marletaz F."/>
            <person name="Cho S.-J."/>
            <person name="Edsinger-Gonzales E."/>
            <person name="Havlak P."/>
            <person name="Kuo D.-H."/>
            <person name="Larsson T."/>
            <person name="Lv J."/>
            <person name="Arendt D."/>
            <person name="Savage R."/>
            <person name="Osoegawa K."/>
            <person name="de Jong P."/>
            <person name="Lindberg D.R."/>
            <person name="Seaver E.C."/>
            <person name="Weisblat D.A."/>
            <person name="Putnam N.H."/>
            <person name="Grigoriev I.V."/>
            <person name="Rokhsar D.S."/>
        </authorList>
    </citation>
    <scope>NUCLEOTIDE SEQUENCE</scope>
    <source>
        <strain evidence="11">I ESC-2004</strain>
    </source>
</reference>
<dbReference type="AlphaFoldDB" id="R7UA57"/>
<dbReference type="Proteomes" id="UP000014760">
    <property type="component" value="Unassembled WGS sequence"/>
</dbReference>
<name>R7UA57_CAPTE</name>
<dbReference type="ESTHER" id="capte-r7ua57">
    <property type="family name" value="ABHD6-Lip"/>
</dbReference>
<dbReference type="PANTHER" id="PTHR43798:SF5">
    <property type="entry name" value="MONOACYLGLYCEROL LIPASE ABHD6"/>
    <property type="match status" value="1"/>
</dbReference>
<feature type="domain" description="AB hydrolase-1" evidence="8">
    <location>
        <begin position="26"/>
        <end position="279"/>
    </location>
</feature>
<dbReference type="Gene3D" id="3.40.50.1820">
    <property type="entry name" value="alpha/beta hydrolase"/>
    <property type="match status" value="1"/>
</dbReference>
<evidence type="ECO:0000256" key="1">
    <source>
        <dbReference type="ARBA" id="ARBA00001613"/>
    </source>
</evidence>
<reference evidence="9 11" key="2">
    <citation type="journal article" date="2013" name="Nature">
        <title>Insights into bilaterian evolution from three spiralian genomes.</title>
        <authorList>
            <person name="Simakov O."/>
            <person name="Marletaz F."/>
            <person name="Cho S.J."/>
            <person name="Edsinger-Gonzales E."/>
            <person name="Havlak P."/>
            <person name="Hellsten U."/>
            <person name="Kuo D.H."/>
            <person name="Larsson T."/>
            <person name="Lv J."/>
            <person name="Arendt D."/>
            <person name="Savage R."/>
            <person name="Osoegawa K."/>
            <person name="de Jong P."/>
            <person name="Grimwood J."/>
            <person name="Chapman J.A."/>
            <person name="Shapiro H."/>
            <person name="Aerts A."/>
            <person name="Otillar R.P."/>
            <person name="Terry A.Y."/>
            <person name="Boore J.L."/>
            <person name="Grigoriev I.V."/>
            <person name="Lindberg D.R."/>
            <person name="Seaver E.C."/>
            <person name="Weisblat D.A."/>
            <person name="Putnam N.H."/>
            <person name="Rokhsar D.S."/>
        </authorList>
    </citation>
    <scope>NUCLEOTIDE SEQUENCE</scope>
    <source>
        <strain evidence="9 11">I ESC-2004</strain>
    </source>
</reference>
<dbReference type="STRING" id="283909.R7UA57"/>
<comment type="catalytic activity">
    <reaction evidence="6">
        <text>1-dodecanoylglycerol + H2O = dodecanoate + glycerol + H(+)</text>
        <dbReference type="Rhea" id="RHEA:44316"/>
        <dbReference type="ChEBI" id="CHEBI:15377"/>
        <dbReference type="ChEBI" id="CHEBI:15378"/>
        <dbReference type="ChEBI" id="CHEBI:17754"/>
        <dbReference type="ChEBI" id="CHEBI:18262"/>
        <dbReference type="ChEBI" id="CHEBI:75539"/>
    </reaction>
</comment>
<dbReference type="SUPFAM" id="SSF53474">
    <property type="entry name" value="alpha/beta-Hydrolases"/>
    <property type="match status" value="1"/>
</dbReference>
<dbReference type="EMBL" id="KB305766">
    <property type="protein sequence ID" value="ELU00698.1"/>
    <property type="molecule type" value="Genomic_DNA"/>
</dbReference>
<evidence type="ECO:0000259" key="8">
    <source>
        <dbReference type="Pfam" id="PF00561"/>
    </source>
</evidence>
<dbReference type="InterPro" id="IPR029058">
    <property type="entry name" value="AB_hydrolase_fold"/>
</dbReference>
<sequence length="296" mass="33239">MRVKCVRGKQYSYAYAERGAPSDREPSLVFVHGFSASKDNWSALFKRIPRTHHIVAVDLLGHGESSVPTDPSHTTVDCLVDHLHEHIQLVPQLTDRPFHMIGTSMGGLLTAAYSAKYPQEVLKATLICPGMKTPVLTEFMKNAGEASEGEANLLLPETTADIQKMMNACFYDKKKVVTNKQIMLGVLQLRAPKETFNKLCGCLYFALLTHMTDRTNEAENEVKFETLMKNIRAPTQIVWGENDQLIHISGVDRLKTLIPNIKRVDIIPECGHAVHWDQPSKLTSLLLSFYHDSDQI</sequence>
<evidence type="ECO:0000256" key="6">
    <source>
        <dbReference type="ARBA" id="ARBA00047662"/>
    </source>
</evidence>
<comment type="catalytic activity">
    <reaction evidence="1">
        <text>Hydrolyzes glycerol monoesters of long-chain fatty acids.</text>
        <dbReference type="EC" id="3.1.1.23"/>
    </reaction>
</comment>
<dbReference type="EnsemblMetazoa" id="CapteT224195">
    <property type="protein sequence ID" value="CapteP224195"/>
    <property type="gene ID" value="CapteG224195"/>
</dbReference>
<evidence type="ECO:0000313" key="9">
    <source>
        <dbReference type="EMBL" id="ELU00698.1"/>
    </source>
</evidence>